<keyword evidence="7" id="KW-1185">Reference proteome</keyword>
<evidence type="ECO:0000313" key="7">
    <source>
        <dbReference type="Proteomes" id="UP001208570"/>
    </source>
</evidence>
<evidence type="ECO:0000256" key="4">
    <source>
        <dbReference type="ARBA" id="ARBA00022790"/>
    </source>
</evidence>
<dbReference type="Proteomes" id="UP001208570">
    <property type="component" value="Unassembled WGS sequence"/>
</dbReference>
<gene>
    <name evidence="6" type="ORF">LSH36_67g01014</name>
</gene>
<organism evidence="6 7">
    <name type="scientific">Paralvinella palmiformis</name>
    <dbReference type="NCBI Taxonomy" id="53620"/>
    <lineage>
        <taxon>Eukaryota</taxon>
        <taxon>Metazoa</taxon>
        <taxon>Spiralia</taxon>
        <taxon>Lophotrochozoa</taxon>
        <taxon>Annelida</taxon>
        <taxon>Polychaeta</taxon>
        <taxon>Sedentaria</taxon>
        <taxon>Canalipalpata</taxon>
        <taxon>Terebellida</taxon>
        <taxon>Terebelliformia</taxon>
        <taxon>Alvinellidae</taxon>
        <taxon>Paralvinella</taxon>
    </lineage>
</organism>
<keyword evidence="4" id="KW-0736">Signalosome</keyword>
<accession>A0AAD9ND62</accession>
<name>A0AAD9ND62_9ANNE</name>
<dbReference type="GO" id="GO:0008180">
    <property type="term" value="C:COP9 signalosome"/>
    <property type="evidence" value="ECO:0007669"/>
    <property type="project" value="UniProtKB-KW"/>
</dbReference>
<protein>
    <submittedName>
        <fullName evidence="6">Uncharacterized protein</fullName>
    </submittedName>
</protein>
<dbReference type="PANTHER" id="PTHR14145:SF2">
    <property type="entry name" value="COP9 SIGNALOSOME COMPLEX SUBUNIT 1"/>
    <property type="match status" value="1"/>
</dbReference>
<dbReference type="InterPro" id="IPR019585">
    <property type="entry name" value="Rpn7/CSN1"/>
</dbReference>
<evidence type="ECO:0000256" key="1">
    <source>
        <dbReference type="ARBA" id="ARBA00004123"/>
    </source>
</evidence>
<keyword evidence="5" id="KW-0539">Nucleus</keyword>
<dbReference type="EMBL" id="JAODUP010000067">
    <property type="protein sequence ID" value="KAK2164228.1"/>
    <property type="molecule type" value="Genomic_DNA"/>
</dbReference>
<proteinExistence type="predicted"/>
<comment type="caution">
    <text evidence="6">The sequence shown here is derived from an EMBL/GenBank/DDBJ whole genome shotgun (WGS) entry which is preliminary data.</text>
</comment>
<dbReference type="Gene3D" id="1.25.40.570">
    <property type="match status" value="1"/>
</dbReference>
<sequence>MPLPNQGPFQGAAEPMQVDVAAEENENIEEEHHLVENTTLDLEAYAASYKGMAKLYRLLYVAEHCPSLKVEALRMALAYVMSTFNITMYETIHKKLQEAITSQSILPDAIAGVVHNVPALDTQWIEVTSKNAALKLEKLDNDLKNYKSNSIKESIR</sequence>
<evidence type="ECO:0000256" key="2">
    <source>
        <dbReference type="ARBA" id="ARBA00004496"/>
    </source>
</evidence>
<comment type="subcellular location">
    <subcellularLocation>
        <location evidence="2">Cytoplasm</location>
    </subcellularLocation>
    <subcellularLocation>
        <location evidence="1">Nucleus</location>
    </subcellularLocation>
</comment>
<dbReference type="AlphaFoldDB" id="A0AAD9ND62"/>
<keyword evidence="3" id="KW-0963">Cytoplasm</keyword>
<evidence type="ECO:0000256" key="3">
    <source>
        <dbReference type="ARBA" id="ARBA00022490"/>
    </source>
</evidence>
<evidence type="ECO:0000256" key="5">
    <source>
        <dbReference type="ARBA" id="ARBA00023242"/>
    </source>
</evidence>
<dbReference type="PANTHER" id="PTHR14145">
    <property type="entry name" value="26S PROTESOME SUBUNIT 6"/>
    <property type="match status" value="1"/>
</dbReference>
<dbReference type="GO" id="GO:0005737">
    <property type="term" value="C:cytoplasm"/>
    <property type="evidence" value="ECO:0007669"/>
    <property type="project" value="UniProtKB-SubCell"/>
</dbReference>
<evidence type="ECO:0000313" key="6">
    <source>
        <dbReference type="EMBL" id="KAK2164228.1"/>
    </source>
</evidence>
<reference evidence="6" key="1">
    <citation type="journal article" date="2023" name="Mol. Biol. Evol.">
        <title>Third-Generation Sequencing Reveals the Adaptive Role of the Epigenome in Three Deep-Sea Polychaetes.</title>
        <authorList>
            <person name="Perez M."/>
            <person name="Aroh O."/>
            <person name="Sun Y."/>
            <person name="Lan Y."/>
            <person name="Juniper S.K."/>
            <person name="Young C.R."/>
            <person name="Angers B."/>
            <person name="Qian P.Y."/>
        </authorList>
    </citation>
    <scope>NUCLEOTIDE SEQUENCE</scope>
    <source>
        <strain evidence="6">P08H-3</strain>
    </source>
</reference>